<keyword evidence="2" id="KW-1185">Reference proteome</keyword>
<evidence type="ECO:0008006" key="3">
    <source>
        <dbReference type="Google" id="ProtNLM"/>
    </source>
</evidence>
<reference evidence="1 2" key="1">
    <citation type="submission" date="2016-09" db="EMBL/GenBank/DDBJ databases">
        <title>The draft genome of Dichanthelium oligosanthes: A C3 panicoid grass species.</title>
        <authorList>
            <person name="Studer A.J."/>
            <person name="Schnable J.C."/>
            <person name="Brutnell T.P."/>
        </authorList>
    </citation>
    <scope>NUCLEOTIDE SEQUENCE [LARGE SCALE GENOMIC DNA]</scope>
    <source>
        <strain evidence="2">cv. Kellogg 1175</strain>
        <tissue evidence="1">Leaf</tissue>
    </source>
</reference>
<dbReference type="Proteomes" id="UP000095767">
    <property type="component" value="Unassembled WGS sequence"/>
</dbReference>
<dbReference type="OrthoDB" id="686619at2759"/>
<dbReference type="AlphaFoldDB" id="A0A1E5V4X5"/>
<name>A0A1E5V4X5_9POAL</name>
<evidence type="ECO:0000313" key="1">
    <source>
        <dbReference type="EMBL" id="OEL20202.1"/>
    </source>
</evidence>
<dbReference type="EMBL" id="LWDX02051447">
    <property type="protein sequence ID" value="OEL20202.1"/>
    <property type="molecule type" value="Genomic_DNA"/>
</dbReference>
<comment type="caution">
    <text evidence="1">The sequence shown here is derived from an EMBL/GenBank/DDBJ whole genome shotgun (WGS) entry which is preliminary data.</text>
</comment>
<organism evidence="1 2">
    <name type="scientific">Dichanthelium oligosanthes</name>
    <dbReference type="NCBI Taxonomy" id="888268"/>
    <lineage>
        <taxon>Eukaryota</taxon>
        <taxon>Viridiplantae</taxon>
        <taxon>Streptophyta</taxon>
        <taxon>Embryophyta</taxon>
        <taxon>Tracheophyta</taxon>
        <taxon>Spermatophyta</taxon>
        <taxon>Magnoliopsida</taxon>
        <taxon>Liliopsida</taxon>
        <taxon>Poales</taxon>
        <taxon>Poaceae</taxon>
        <taxon>PACMAD clade</taxon>
        <taxon>Panicoideae</taxon>
        <taxon>Panicodae</taxon>
        <taxon>Paniceae</taxon>
        <taxon>Dichantheliinae</taxon>
        <taxon>Dichanthelium</taxon>
    </lineage>
</organism>
<evidence type="ECO:0000313" key="2">
    <source>
        <dbReference type="Proteomes" id="UP000095767"/>
    </source>
</evidence>
<sequence length="110" mass="12587">MVDHLLLQCVFSREVWFRSLRRLGWSQLAPTPVDSLTVWWLRSRKKVVKVRRKAFDSLCFLISRSLWLERNSRVFRGASCLPGSLVVSISDSVLLWVSAGLVDRSALLGV</sequence>
<gene>
    <name evidence="1" type="ORF">BAE44_0018778</name>
</gene>
<proteinExistence type="predicted"/>
<protein>
    <recommendedName>
        <fullName evidence="3">Reverse transcriptase zinc-binding domain-containing protein</fullName>
    </recommendedName>
</protein>
<accession>A0A1E5V4X5</accession>